<dbReference type="EMBL" id="KB200316">
    <property type="protein sequence ID" value="ESP02223.1"/>
    <property type="molecule type" value="Genomic_DNA"/>
</dbReference>
<feature type="non-terminal residue" evidence="1">
    <location>
        <position position="1"/>
    </location>
</feature>
<dbReference type="GeneID" id="20243754"/>
<dbReference type="InterPro" id="IPR026736">
    <property type="entry name" value="Virilizer"/>
</dbReference>
<evidence type="ECO:0000313" key="2">
    <source>
        <dbReference type="Proteomes" id="UP000030746"/>
    </source>
</evidence>
<dbReference type="PANTHER" id="PTHR23185">
    <property type="entry name" value="PROTEIN VIRILIZER HOMOLOG"/>
    <property type="match status" value="1"/>
</dbReference>
<dbReference type="AlphaFoldDB" id="V4AXB8"/>
<sequence>DEDRASYDDISSEDDMIAAEVDELQGIELYDISEDPWNFITSSFNPLQSELIPLECYESPALCKFEVEKKASDILDISDRPTEAESILDLIKQFADAPHHDKWVESMESLPTLFDNGLTYLIIKEDNTAVVEKIIEWTMEGVDLDKAMKQPESAFKVRHLKMGIKLTGALTSFSPDFAKKLILKDIQHKLINLFVSPYMAFSVKLLIVQALDKTVRFIDGLNWFLGTHTNQIPNKQTCYQRVLEIMMGKQLVRTTVALSCFLKKIHVFEVLKNFSRTVTNIVNSSSTNEDKINTKLTEIQDWLAPCQKQSYGYEGLSSMINLLKHTSEEIQKQPMPLVTVLRLLHNLAIPSDTRFPDENPKELKYKYALIELYSADCLPILMTILQ</sequence>
<dbReference type="GO" id="GO:0003723">
    <property type="term" value="F:RNA binding"/>
    <property type="evidence" value="ECO:0007669"/>
    <property type="project" value="TreeGrafter"/>
</dbReference>
<proteinExistence type="predicted"/>
<reference evidence="1 2" key="1">
    <citation type="journal article" date="2013" name="Nature">
        <title>Insights into bilaterian evolution from three spiralian genomes.</title>
        <authorList>
            <person name="Simakov O."/>
            <person name="Marletaz F."/>
            <person name="Cho S.J."/>
            <person name="Edsinger-Gonzales E."/>
            <person name="Havlak P."/>
            <person name="Hellsten U."/>
            <person name="Kuo D.H."/>
            <person name="Larsson T."/>
            <person name="Lv J."/>
            <person name="Arendt D."/>
            <person name="Savage R."/>
            <person name="Osoegawa K."/>
            <person name="de Jong P."/>
            <person name="Grimwood J."/>
            <person name="Chapman J.A."/>
            <person name="Shapiro H."/>
            <person name="Aerts A."/>
            <person name="Otillar R.P."/>
            <person name="Terry A.Y."/>
            <person name="Boore J.L."/>
            <person name="Grigoriev I.V."/>
            <person name="Lindberg D.R."/>
            <person name="Seaver E.C."/>
            <person name="Weisblat D.A."/>
            <person name="Putnam N.H."/>
            <person name="Rokhsar D.S."/>
        </authorList>
    </citation>
    <scope>NUCLEOTIDE SEQUENCE [LARGE SCALE GENOMIC DNA]</scope>
</reference>
<dbReference type="PANTHER" id="PTHR23185:SF0">
    <property type="entry name" value="PROTEIN VIRILIZER HOMOLOG"/>
    <property type="match status" value="1"/>
</dbReference>
<dbReference type="GO" id="GO:0036396">
    <property type="term" value="C:RNA N6-methyladenosine methyltransferase complex"/>
    <property type="evidence" value="ECO:0007669"/>
    <property type="project" value="TreeGrafter"/>
</dbReference>
<dbReference type="STRING" id="225164.V4AXB8"/>
<dbReference type="CTD" id="20243754"/>
<dbReference type="Proteomes" id="UP000030746">
    <property type="component" value="Unassembled WGS sequence"/>
</dbReference>
<dbReference type="RefSeq" id="XP_009047090.1">
    <property type="nucleotide sequence ID" value="XM_009048842.1"/>
</dbReference>
<protein>
    <submittedName>
        <fullName evidence="1">Uncharacterized protein</fullName>
    </submittedName>
</protein>
<feature type="non-terminal residue" evidence="1">
    <location>
        <position position="386"/>
    </location>
</feature>
<accession>V4AXB8</accession>
<gene>
    <name evidence="1" type="ORF">LOTGIDRAFT_176425</name>
</gene>
<name>V4AXB8_LOTGI</name>
<organism evidence="1 2">
    <name type="scientific">Lottia gigantea</name>
    <name type="common">Giant owl limpet</name>
    <dbReference type="NCBI Taxonomy" id="225164"/>
    <lineage>
        <taxon>Eukaryota</taxon>
        <taxon>Metazoa</taxon>
        <taxon>Spiralia</taxon>
        <taxon>Lophotrochozoa</taxon>
        <taxon>Mollusca</taxon>
        <taxon>Gastropoda</taxon>
        <taxon>Patellogastropoda</taxon>
        <taxon>Lottioidea</taxon>
        <taxon>Lottiidae</taxon>
        <taxon>Lottia</taxon>
    </lineage>
</organism>
<dbReference type="HOGENOM" id="CLU_716834_0_0_1"/>
<dbReference type="KEGG" id="lgi:LOTGIDRAFT_176425"/>
<keyword evidence="2" id="KW-1185">Reference proteome</keyword>
<dbReference type="OrthoDB" id="2011702at2759"/>
<evidence type="ECO:0000313" key="1">
    <source>
        <dbReference type="EMBL" id="ESP02223.1"/>
    </source>
</evidence>